<dbReference type="SUPFAM" id="SSF48452">
    <property type="entry name" value="TPR-like"/>
    <property type="match status" value="1"/>
</dbReference>
<keyword evidence="4" id="KW-0472">Membrane</keyword>
<dbReference type="Pfam" id="PF14322">
    <property type="entry name" value="SusD-like_3"/>
    <property type="match status" value="1"/>
</dbReference>
<comment type="subcellular location">
    <subcellularLocation>
        <location evidence="1">Cell outer membrane</location>
    </subcellularLocation>
</comment>
<dbReference type="CDD" id="cd08977">
    <property type="entry name" value="SusD"/>
    <property type="match status" value="1"/>
</dbReference>
<dbReference type="Gene3D" id="1.25.40.390">
    <property type="match status" value="1"/>
</dbReference>
<name>A0ABT8RI23_9BACT</name>
<reference evidence="8" key="1">
    <citation type="submission" date="2023-07" db="EMBL/GenBank/DDBJ databases">
        <title>The genome sequence of Rhodocytophaga aerolata KACC 12507.</title>
        <authorList>
            <person name="Zhang X."/>
        </authorList>
    </citation>
    <scope>NUCLEOTIDE SEQUENCE</scope>
    <source>
        <strain evidence="8">KACC 12507</strain>
    </source>
</reference>
<evidence type="ECO:0000256" key="3">
    <source>
        <dbReference type="ARBA" id="ARBA00022729"/>
    </source>
</evidence>
<feature type="domain" description="SusD-like N-terminal" evidence="7">
    <location>
        <begin position="93"/>
        <end position="212"/>
    </location>
</feature>
<protein>
    <submittedName>
        <fullName evidence="8">RagB/SusD family nutrient uptake outer membrane protein</fullName>
    </submittedName>
</protein>
<evidence type="ECO:0000259" key="6">
    <source>
        <dbReference type="Pfam" id="PF07980"/>
    </source>
</evidence>
<feature type="domain" description="RagB/SusD" evidence="6">
    <location>
        <begin position="346"/>
        <end position="485"/>
    </location>
</feature>
<dbReference type="InterPro" id="IPR011990">
    <property type="entry name" value="TPR-like_helical_dom_sf"/>
</dbReference>
<evidence type="ECO:0000313" key="9">
    <source>
        <dbReference type="Proteomes" id="UP001168528"/>
    </source>
</evidence>
<proteinExistence type="inferred from homology"/>
<dbReference type="RefSeq" id="WP_302041245.1">
    <property type="nucleotide sequence ID" value="NZ_JAUKPO010000030.1"/>
</dbReference>
<evidence type="ECO:0000256" key="4">
    <source>
        <dbReference type="ARBA" id="ARBA00023136"/>
    </source>
</evidence>
<accession>A0ABT8RI23</accession>
<organism evidence="8 9">
    <name type="scientific">Rhodocytophaga aerolata</name>
    <dbReference type="NCBI Taxonomy" id="455078"/>
    <lineage>
        <taxon>Bacteria</taxon>
        <taxon>Pseudomonadati</taxon>
        <taxon>Bacteroidota</taxon>
        <taxon>Cytophagia</taxon>
        <taxon>Cytophagales</taxon>
        <taxon>Rhodocytophagaceae</taxon>
        <taxon>Rhodocytophaga</taxon>
    </lineage>
</organism>
<evidence type="ECO:0000313" key="8">
    <source>
        <dbReference type="EMBL" id="MDO1450445.1"/>
    </source>
</evidence>
<dbReference type="EMBL" id="JAUKPO010000030">
    <property type="protein sequence ID" value="MDO1450445.1"/>
    <property type="molecule type" value="Genomic_DNA"/>
</dbReference>
<keyword evidence="3" id="KW-0732">Signal</keyword>
<dbReference type="Pfam" id="PF07980">
    <property type="entry name" value="SusD_RagB"/>
    <property type="match status" value="1"/>
</dbReference>
<dbReference type="Proteomes" id="UP001168528">
    <property type="component" value="Unassembled WGS sequence"/>
</dbReference>
<keyword evidence="5" id="KW-0998">Cell outer membrane</keyword>
<dbReference type="InterPro" id="IPR012944">
    <property type="entry name" value="SusD_RagB_dom"/>
</dbReference>
<dbReference type="PROSITE" id="PS51257">
    <property type="entry name" value="PROKAR_LIPOPROTEIN"/>
    <property type="match status" value="1"/>
</dbReference>
<keyword evidence="9" id="KW-1185">Reference proteome</keyword>
<evidence type="ECO:0000256" key="1">
    <source>
        <dbReference type="ARBA" id="ARBA00004442"/>
    </source>
</evidence>
<evidence type="ECO:0000256" key="5">
    <source>
        <dbReference type="ARBA" id="ARBA00023237"/>
    </source>
</evidence>
<comment type="caution">
    <text evidence="8">The sequence shown here is derived from an EMBL/GenBank/DDBJ whole genome shotgun (WGS) entry which is preliminary data.</text>
</comment>
<evidence type="ECO:0000256" key="2">
    <source>
        <dbReference type="ARBA" id="ARBA00006275"/>
    </source>
</evidence>
<gene>
    <name evidence="8" type="ORF">Q0590_29490</name>
</gene>
<sequence>MKKLPFLLLLLLFSGCNDLLEEVPQDRLSQENFYKTKEDAIAGLNAVYSQMRVGDAYGSWYPAIMVGLDDYTLARGSQVPISEYQGMGALIGRTDNLWRIFYQCINSANIVIDLAPGIAMSETDRNAIIGEARFLRALNYYNLVRNFGGVPLRTTSTTKLDQVGGKRASVEEVYNQIIEDLQFSETSLPATVSQIGRPTSWAAKTLLADVYLTRENWASARDKALEVIQSGAFSLVEVKTPDDFLKVFGPEIVTSTEEVFSLKFARIAGQGWGYVIFPHPGDTYYAVGGFRAHYAKPEFPLIKNWSNADLRKEYNLYSEYTNRAGKVVQLPAAEPICFRKYRDGVSDQYGNDFPLLRYADALLIYAEAASQANNGPTAEALEYLNRVHRRAYGYTPTLPSPVDFTLEGYTAQTFRDLVLTERAYEFMLEFKRWYDLKRLGTDRLKAIIKESLGKDVADSHLLWPIPKQEIDNNPDINAEDQNPGY</sequence>
<comment type="similarity">
    <text evidence="2">Belongs to the SusD family.</text>
</comment>
<dbReference type="InterPro" id="IPR033985">
    <property type="entry name" value="SusD-like_N"/>
</dbReference>
<evidence type="ECO:0000259" key="7">
    <source>
        <dbReference type="Pfam" id="PF14322"/>
    </source>
</evidence>